<dbReference type="SUPFAM" id="SSF88723">
    <property type="entry name" value="PIN domain-like"/>
    <property type="match status" value="1"/>
</dbReference>
<name>A0A6V8QG82_9ACTN</name>
<evidence type="ECO:0000313" key="2">
    <source>
        <dbReference type="Proteomes" id="UP000580051"/>
    </source>
</evidence>
<dbReference type="Proteomes" id="UP000580051">
    <property type="component" value="Unassembled WGS sequence"/>
</dbReference>
<gene>
    <name evidence="1" type="ORF">HKBW3S06_00852</name>
</gene>
<comment type="caution">
    <text evidence="1">The sequence shown here is derived from an EMBL/GenBank/DDBJ whole genome shotgun (WGS) entry which is preliminary data.</text>
</comment>
<proteinExistence type="predicted"/>
<dbReference type="EMBL" id="BLRV01000072">
    <property type="protein sequence ID" value="GFP21625.1"/>
    <property type="molecule type" value="Genomic_DNA"/>
</dbReference>
<sequence length="170" mass="18347">MRVVVCDTGPLLHLSEAQALDVLSLTGEVHIPKAVDAEMAQRDATWQTQKPKWVQVNVLALPHAPQAAAWQQTGFLDVGEAEAIALARQLTADWLLTDDAAARVFAQLLGVEVHGSLGIVLWAAAVGHLQRGDAEATLDRLEQSSLWISAAVLEEAKAALDKLFTQRSLE</sequence>
<evidence type="ECO:0008006" key="3">
    <source>
        <dbReference type="Google" id="ProtNLM"/>
    </source>
</evidence>
<dbReference type="PANTHER" id="PTHR39550">
    <property type="entry name" value="SLL0658 PROTEIN"/>
    <property type="match status" value="1"/>
</dbReference>
<evidence type="ECO:0000313" key="1">
    <source>
        <dbReference type="EMBL" id="GFP21625.1"/>
    </source>
</evidence>
<dbReference type="InterPro" id="IPR029060">
    <property type="entry name" value="PIN-like_dom_sf"/>
</dbReference>
<accession>A0A6V8QG82</accession>
<protein>
    <recommendedName>
        <fullName evidence="3">PIN domain-containing protein</fullName>
    </recommendedName>
</protein>
<dbReference type="Pfam" id="PF11848">
    <property type="entry name" value="DUF3368"/>
    <property type="match status" value="1"/>
</dbReference>
<reference evidence="1 2" key="1">
    <citation type="journal article" date="2020" name="Front. Microbiol.">
        <title>Single-cell genomics of novel Actinobacteria with the Wood-Ljungdahl pathway discovered in a serpentinizing system.</title>
        <authorList>
            <person name="Merino N."/>
            <person name="Kawai M."/>
            <person name="Boyd E.S."/>
            <person name="Colman D.R."/>
            <person name="McGlynn S.E."/>
            <person name="Nealson K.H."/>
            <person name="Kurokawa K."/>
            <person name="Hongoh Y."/>
        </authorList>
    </citation>
    <scope>NUCLEOTIDE SEQUENCE [LARGE SCALE GENOMIC DNA]</scope>
    <source>
        <strain evidence="1 2">S06</strain>
    </source>
</reference>
<dbReference type="AlphaFoldDB" id="A0A6V8QG82"/>
<dbReference type="InterPro" id="IPR021799">
    <property type="entry name" value="PIN-like_prokaryotic"/>
</dbReference>
<dbReference type="PANTHER" id="PTHR39550:SF1">
    <property type="entry name" value="SLL0658 PROTEIN"/>
    <property type="match status" value="1"/>
</dbReference>
<organism evidence="1 2">
    <name type="scientific">Candidatus Hakubella thermalkaliphila</name>
    <dbReference type="NCBI Taxonomy" id="2754717"/>
    <lineage>
        <taxon>Bacteria</taxon>
        <taxon>Bacillati</taxon>
        <taxon>Actinomycetota</taxon>
        <taxon>Actinomycetota incertae sedis</taxon>
        <taxon>Candidatus Hakubellales</taxon>
        <taxon>Candidatus Hakubellaceae</taxon>
        <taxon>Candidatus Hakubella</taxon>
    </lineage>
</organism>